<dbReference type="RefSeq" id="WP_092862930.1">
    <property type="nucleotide sequence ID" value="NZ_FPCH01000001.1"/>
</dbReference>
<dbReference type="OrthoDB" id="9803333at2"/>
<dbReference type="EMBL" id="FPCH01000001">
    <property type="protein sequence ID" value="SFV25832.1"/>
    <property type="molecule type" value="Genomic_DNA"/>
</dbReference>
<protein>
    <submittedName>
        <fullName evidence="3">3-hydroxybutyrate dehydrogenase</fullName>
    </submittedName>
</protein>
<dbReference type="STRING" id="51670.SAMN04488557_0176"/>
<dbReference type="AlphaFoldDB" id="A0A1I7MTV4"/>
<dbReference type="InterPro" id="IPR057326">
    <property type="entry name" value="KR_dom"/>
</dbReference>
<dbReference type="Proteomes" id="UP000199423">
    <property type="component" value="Unassembled WGS sequence"/>
</dbReference>
<dbReference type="PRINTS" id="PR00081">
    <property type="entry name" value="GDHRDH"/>
</dbReference>
<evidence type="ECO:0000313" key="3">
    <source>
        <dbReference type="EMBL" id="SFV25832.1"/>
    </source>
</evidence>
<gene>
    <name evidence="3" type="ORF">SAMN04488557_0176</name>
</gene>
<reference evidence="4" key="1">
    <citation type="submission" date="2016-10" db="EMBL/GenBank/DDBJ databases">
        <authorList>
            <person name="Varghese N."/>
            <person name="Submissions S."/>
        </authorList>
    </citation>
    <scope>NUCLEOTIDE SEQUENCE [LARGE SCALE GENOMIC DNA]</scope>
    <source>
        <strain evidence="4">DSM 1565</strain>
    </source>
</reference>
<comment type="similarity">
    <text evidence="1">Belongs to the short-chain dehydrogenases/reductases (SDR) family.</text>
</comment>
<evidence type="ECO:0000259" key="2">
    <source>
        <dbReference type="SMART" id="SM00822"/>
    </source>
</evidence>
<dbReference type="SMART" id="SM00822">
    <property type="entry name" value="PKS_KR"/>
    <property type="match status" value="1"/>
</dbReference>
<dbReference type="SUPFAM" id="SSF51735">
    <property type="entry name" value="NAD(P)-binding Rossmann-fold domains"/>
    <property type="match status" value="1"/>
</dbReference>
<dbReference type="FunFam" id="3.40.50.720:FF:000084">
    <property type="entry name" value="Short-chain dehydrogenase reductase"/>
    <property type="match status" value="1"/>
</dbReference>
<dbReference type="InterPro" id="IPR036291">
    <property type="entry name" value="NAD(P)-bd_dom_sf"/>
</dbReference>
<accession>A0A1I7MTV4</accession>
<dbReference type="InterPro" id="IPR050259">
    <property type="entry name" value="SDR"/>
</dbReference>
<dbReference type="CDD" id="cd05233">
    <property type="entry name" value="SDR_c"/>
    <property type="match status" value="1"/>
</dbReference>
<name>A0A1I7MTV4_9HYPH</name>
<keyword evidence="4" id="KW-1185">Reference proteome</keyword>
<feature type="domain" description="Ketoreductase" evidence="2">
    <location>
        <begin position="7"/>
        <end position="184"/>
    </location>
</feature>
<evidence type="ECO:0000256" key="1">
    <source>
        <dbReference type="ARBA" id="ARBA00006484"/>
    </source>
</evidence>
<sequence>MINFQNKSVLVTGASRGIGFAVAEALAVAGADVAILANDDLVTDAAARLSDACGRPVQAFFTDITDKTALQTVFASISTLDVLVNNAGLELITPLTDPSDEVDATFARIIDINVRGTWNVTRAALPLLKPGARIINTASVWAKSAVGEFAAYIASKHAVVGLTRTFARELGPRGIAVNAVCPGWVRTVASVRSAKTMAERTERSEADIFADVVAAQALPGLMEPADVAGLYLFLASDLSNNITGQAIGVDRGEFLG</sequence>
<dbReference type="PANTHER" id="PTHR42879:SF2">
    <property type="entry name" value="3-OXOACYL-[ACYL-CARRIER-PROTEIN] REDUCTASE FABG"/>
    <property type="match status" value="1"/>
</dbReference>
<dbReference type="Pfam" id="PF13561">
    <property type="entry name" value="adh_short_C2"/>
    <property type="match status" value="1"/>
</dbReference>
<dbReference type="PANTHER" id="PTHR42879">
    <property type="entry name" value="3-OXOACYL-(ACYL-CARRIER-PROTEIN) REDUCTASE"/>
    <property type="match status" value="1"/>
</dbReference>
<evidence type="ECO:0000313" key="4">
    <source>
        <dbReference type="Proteomes" id="UP000199423"/>
    </source>
</evidence>
<dbReference type="PRINTS" id="PR00080">
    <property type="entry name" value="SDRFAMILY"/>
</dbReference>
<dbReference type="Gene3D" id="3.40.50.720">
    <property type="entry name" value="NAD(P)-binding Rossmann-like Domain"/>
    <property type="match status" value="1"/>
</dbReference>
<proteinExistence type="inferred from homology"/>
<organism evidence="3 4">
    <name type="scientific">Hyphomicrobium facile</name>
    <dbReference type="NCBI Taxonomy" id="51670"/>
    <lineage>
        <taxon>Bacteria</taxon>
        <taxon>Pseudomonadati</taxon>
        <taxon>Pseudomonadota</taxon>
        <taxon>Alphaproteobacteria</taxon>
        <taxon>Hyphomicrobiales</taxon>
        <taxon>Hyphomicrobiaceae</taxon>
        <taxon>Hyphomicrobium</taxon>
    </lineage>
</organism>
<dbReference type="InterPro" id="IPR002347">
    <property type="entry name" value="SDR_fam"/>
</dbReference>